<dbReference type="EMBL" id="UOFM01000438">
    <property type="protein sequence ID" value="VAW81959.1"/>
    <property type="molecule type" value="Genomic_DNA"/>
</dbReference>
<name>A0A3B0Z6S9_9ZZZZ</name>
<evidence type="ECO:0000259" key="2">
    <source>
        <dbReference type="Pfam" id="PF05170"/>
    </source>
</evidence>
<keyword evidence="1" id="KW-0812">Transmembrane</keyword>
<dbReference type="InterPro" id="IPR052894">
    <property type="entry name" value="AsmA-related"/>
</dbReference>
<feature type="domain" description="AsmA" evidence="2">
    <location>
        <begin position="1"/>
        <end position="223"/>
    </location>
</feature>
<dbReference type="PANTHER" id="PTHR30441">
    <property type="entry name" value="DUF748 DOMAIN-CONTAINING PROTEIN"/>
    <property type="match status" value="1"/>
</dbReference>
<organism evidence="3">
    <name type="scientific">hydrothermal vent metagenome</name>
    <dbReference type="NCBI Taxonomy" id="652676"/>
    <lineage>
        <taxon>unclassified sequences</taxon>
        <taxon>metagenomes</taxon>
        <taxon>ecological metagenomes</taxon>
    </lineage>
</organism>
<accession>A0A3B0Z6S9</accession>
<dbReference type="EC" id="3.2.2.-" evidence="3"/>
<dbReference type="AlphaFoldDB" id="A0A3B0Z6S9"/>
<feature type="transmembrane region" description="Helical" evidence="1">
    <location>
        <begin position="7"/>
        <end position="30"/>
    </location>
</feature>
<keyword evidence="1" id="KW-0472">Membrane</keyword>
<evidence type="ECO:0000313" key="3">
    <source>
        <dbReference type="EMBL" id="VAW81959.1"/>
    </source>
</evidence>
<sequence length="662" mass="70753">MGKLIRVAGLAFGALLALIVIAVVVLPMIIDPNDFKPEIAEAVESTTGRTLTMEGNLELSVFPWLAIGIGESALSNAAGFSEQPFARVEAVQIRVKLLPLLSRELVMDTVVLKGLQVLLETNKSGRTNWQDLAGTPEKSAPTAGREVAQETGGTPALAGLAIGGIEIADARIVWDDRQTGRRYQVDKFNLKTGAIGSGKRVPVSLSMQVKGAGLPENGLAPALDFDAAVDVGAQTLELSSLNFRIAGLTLEGDISGKQILGKANFDGALKIREFAPRDLVTKLGQAAPETSDPNVLERASASLKLSATTDSITLSDIRIQLDDSTVDGRLSVANFAHPVINFDIRLDTIDVDRYLPPQQEVAPVTPTAAAAAGVGMIPVDMLRSLNLVGKLTIGGLKVAKLRSQNVSIELKAKGGVVRVYPASASLYEGSYKGDIKLDVRGARPVISMNETLSGVQIGPLLKDMIDQDRLQGKTEANAQLTAKGQTPEEFIRTLNGKMSFAFTKGAVKGVNLIRQIRKAQAMFKGKPIPVYNEPEQTDFSELRGTATVTNGVISNNDLLAKSPLLRVEGKGKVSLPAETIDYLVTAKLVGSLEGQGGRELEDLRGVAIPVRISGTFAAPDYQVKLDSAVKEAVKKKVEKKLRKKVEEKLEKQFGNTLKGLFR</sequence>
<dbReference type="GO" id="GO:0005886">
    <property type="term" value="C:plasma membrane"/>
    <property type="evidence" value="ECO:0007669"/>
    <property type="project" value="TreeGrafter"/>
</dbReference>
<protein>
    <submittedName>
        <fullName evidence="3">A/G-specific adenine glycosylase</fullName>
        <ecNumber evidence="3">3.2.2.-</ecNumber>
    </submittedName>
</protein>
<proteinExistence type="predicted"/>
<dbReference type="GO" id="GO:0016798">
    <property type="term" value="F:hydrolase activity, acting on glycosyl bonds"/>
    <property type="evidence" value="ECO:0007669"/>
    <property type="project" value="UniProtKB-KW"/>
</dbReference>
<gene>
    <name evidence="3" type="ORF">MNBD_GAMMA14-1539</name>
</gene>
<dbReference type="PANTHER" id="PTHR30441:SF4">
    <property type="entry name" value="PROTEIN ASMA"/>
    <property type="match status" value="1"/>
</dbReference>
<dbReference type="InterPro" id="IPR007844">
    <property type="entry name" value="AsmA"/>
</dbReference>
<keyword evidence="3" id="KW-0326">Glycosidase</keyword>
<keyword evidence="3" id="KW-0378">Hydrolase</keyword>
<evidence type="ECO:0000256" key="1">
    <source>
        <dbReference type="SAM" id="Phobius"/>
    </source>
</evidence>
<dbReference type="GO" id="GO:0090313">
    <property type="term" value="P:regulation of protein targeting to membrane"/>
    <property type="evidence" value="ECO:0007669"/>
    <property type="project" value="TreeGrafter"/>
</dbReference>
<keyword evidence="1" id="KW-1133">Transmembrane helix</keyword>
<reference evidence="3" key="1">
    <citation type="submission" date="2018-06" db="EMBL/GenBank/DDBJ databases">
        <authorList>
            <person name="Zhirakovskaya E."/>
        </authorList>
    </citation>
    <scope>NUCLEOTIDE SEQUENCE</scope>
</reference>
<feature type="domain" description="AsmA" evidence="2">
    <location>
        <begin position="284"/>
        <end position="558"/>
    </location>
</feature>
<dbReference type="Pfam" id="PF05170">
    <property type="entry name" value="AsmA"/>
    <property type="match status" value="2"/>
</dbReference>